<name>A0A9Q0M176_BLOTA</name>
<dbReference type="PANTHER" id="PTHR12461:SF104">
    <property type="entry name" value="TRNA WYBUTOSINE-SYNTHESIZING PROTEIN 5"/>
    <property type="match status" value="1"/>
</dbReference>
<feature type="domain" description="JmjC" evidence="1">
    <location>
        <begin position="90"/>
        <end position="247"/>
    </location>
</feature>
<dbReference type="Gene3D" id="6.10.140.1470">
    <property type="match status" value="1"/>
</dbReference>
<dbReference type="PROSITE" id="PS51184">
    <property type="entry name" value="JMJC"/>
    <property type="match status" value="1"/>
</dbReference>
<dbReference type="PANTHER" id="PTHR12461">
    <property type="entry name" value="HYPOXIA-INDUCIBLE FACTOR 1 ALPHA INHIBITOR-RELATED"/>
    <property type="match status" value="1"/>
</dbReference>
<keyword evidence="3" id="KW-1185">Reference proteome</keyword>
<dbReference type="InterPro" id="IPR003347">
    <property type="entry name" value="JmjC_dom"/>
</dbReference>
<dbReference type="Pfam" id="PF13621">
    <property type="entry name" value="Cupin_8"/>
    <property type="match status" value="1"/>
</dbReference>
<organism evidence="2 3">
    <name type="scientific">Blomia tropicalis</name>
    <name type="common">Mite</name>
    <dbReference type="NCBI Taxonomy" id="40697"/>
    <lineage>
        <taxon>Eukaryota</taxon>
        <taxon>Metazoa</taxon>
        <taxon>Ecdysozoa</taxon>
        <taxon>Arthropoda</taxon>
        <taxon>Chelicerata</taxon>
        <taxon>Arachnida</taxon>
        <taxon>Acari</taxon>
        <taxon>Acariformes</taxon>
        <taxon>Sarcoptiformes</taxon>
        <taxon>Astigmata</taxon>
        <taxon>Glycyphagoidea</taxon>
        <taxon>Echimyopodidae</taxon>
        <taxon>Blomia</taxon>
    </lineage>
</organism>
<reference evidence="2" key="1">
    <citation type="submission" date="2022-12" db="EMBL/GenBank/DDBJ databases">
        <title>Genome assemblies of Blomia tropicalis.</title>
        <authorList>
            <person name="Cui Y."/>
        </authorList>
    </citation>
    <scope>NUCLEOTIDE SEQUENCE</scope>
    <source>
        <tissue evidence="2">Adult mites</tissue>
    </source>
</reference>
<comment type="caution">
    <text evidence="2">The sequence shown here is derived from an EMBL/GenBank/DDBJ whole genome shotgun (WGS) entry which is preliminary data.</text>
</comment>
<dbReference type="EMBL" id="JAPWDV010000003">
    <property type="protein sequence ID" value="KAJ6218178.1"/>
    <property type="molecule type" value="Genomic_DNA"/>
</dbReference>
<dbReference type="InterPro" id="IPR041667">
    <property type="entry name" value="Cupin_8"/>
</dbReference>
<evidence type="ECO:0000313" key="3">
    <source>
        <dbReference type="Proteomes" id="UP001142055"/>
    </source>
</evidence>
<feature type="non-terminal residue" evidence="2">
    <location>
        <position position="1"/>
    </location>
</feature>
<sequence length="293" mass="34328">NQPFVILKENFGNCIHNWDNDYLLNKIGNYPVKVHVSDEPILNFLDKNFRYETYNFGEFIHQCSHDEKQYLYLRSIGMDKRGKDVSNIKKHFPQIADDIAFPEFANFCKSIDCNSNVCEKKHIFSSVFRISSPGLVMWTHYDIVDNILLQVRGNKKVILFPPSDATYLYLRGDKSEIVDVDQVDEEKYPLFKHTTRYECTLSHGEAIFIPSLWFHSTKALDFSIGINFFWKDKQLSEYYQKSDVYGNKDLIPACDAYANVDKALKHLSKLPTKYKLFYMNMIISKLNNEMSNE</sequence>
<dbReference type="GO" id="GO:0000049">
    <property type="term" value="F:tRNA binding"/>
    <property type="evidence" value="ECO:0007669"/>
    <property type="project" value="TreeGrafter"/>
</dbReference>
<dbReference type="OMA" id="LYDDRPV"/>
<proteinExistence type="predicted"/>
<dbReference type="Proteomes" id="UP001142055">
    <property type="component" value="Chromosome 3"/>
</dbReference>
<accession>A0A9Q0M176</accession>
<dbReference type="Gene3D" id="2.60.120.650">
    <property type="entry name" value="Cupin"/>
    <property type="match status" value="1"/>
</dbReference>
<evidence type="ECO:0000259" key="1">
    <source>
        <dbReference type="PROSITE" id="PS51184"/>
    </source>
</evidence>
<dbReference type="GO" id="GO:0031591">
    <property type="term" value="P:wybutosine biosynthetic process"/>
    <property type="evidence" value="ECO:0007669"/>
    <property type="project" value="TreeGrafter"/>
</dbReference>
<evidence type="ECO:0000313" key="2">
    <source>
        <dbReference type="EMBL" id="KAJ6218178.1"/>
    </source>
</evidence>
<dbReference type="AlphaFoldDB" id="A0A9Q0M176"/>
<dbReference type="SUPFAM" id="SSF51197">
    <property type="entry name" value="Clavaminate synthase-like"/>
    <property type="match status" value="1"/>
</dbReference>
<protein>
    <recommendedName>
        <fullName evidence="1">JmjC domain-containing protein</fullName>
    </recommendedName>
</protein>
<gene>
    <name evidence="2" type="ORF">RDWZM_009335</name>
</gene>